<sequence>MTQRWNVFRPLIEAGLSPAEIKTSIIQILSPYFKDQSLLKEYAVELIPGEAFRVARIKKDSWTALAFDHVTSIYRSAEAVNPEACYKACAESEKDILAAASNHWSQLYLEIDKAELPLEEFRHEVFRNIGALIESYLFPHLRDLLAQNRLKRGKKPEYSQISRLKLGNVVNELHSSISMPEIVAPPPWGIHLNQWRNIAQHHRSCVREELVYGYYGEAPNEREIRLTRGELWDVLQKTYAICELINTARTLFVIDNIKRIEAYFSEDLTLRQDAFILSFATSIATQGFELADLQLNAESAIATVVEVSDEPPKERRIHASQFVYPLWCQLKKDTVIVKYFDKEGSLRMTAKANSADCRRIADGEIPFSELASLVELEIDGKAVPRKH</sequence>
<reference evidence="2" key="1">
    <citation type="submission" date="2017-02" db="EMBL/GenBank/DDBJ databases">
        <authorList>
            <person name="Varghese N."/>
            <person name="Submissions S."/>
        </authorList>
    </citation>
    <scope>NUCLEOTIDE SEQUENCE [LARGE SCALE GENOMIC DNA]</scope>
    <source>
        <strain evidence="2">ATCC BAA-34</strain>
    </source>
</reference>
<proteinExistence type="predicted"/>
<dbReference type="EMBL" id="FUWR01000001">
    <property type="protein sequence ID" value="SJZ40525.1"/>
    <property type="molecule type" value="Genomic_DNA"/>
</dbReference>
<accession>A0A1T4KDU7</accession>
<protein>
    <submittedName>
        <fullName evidence="1">Uncharacterized protein</fullName>
    </submittedName>
</protein>
<evidence type="ECO:0000313" key="1">
    <source>
        <dbReference type="EMBL" id="SJZ40525.1"/>
    </source>
</evidence>
<dbReference type="Proteomes" id="UP000190102">
    <property type="component" value="Unassembled WGS sequence"/>
</dbReference>
<name>A0A1T4KDU7_9BACT</name>
<dbReference type="STRING" id="115783.SAMN02745119_00497"/>
<dbReference type="AlphaFoldDB" id="A0A1T4KDU7"/>
<evidence type="ECO:0000313" key="2">
    <source>
        <dbReference type="Proteomes" id="UP000190102"/>
    </source>
</evidence>
<gene>
    <name evidence="1" type="ORF">SAMN02745119_00497</name>
</gene>
<organism evidence="1 2">
    <name type="scientific">Trichlorobacter thiogenes</name>
    <dbReference type="NCBI Taxonomy" id="115783"/>
    <lineage>
        <taxon>Bacteria</taxon>
        <taxon>Pseudomonadati</taxon>
        <taxon>Thermodesulfobacteriota</taxon>
        <taxon>Desulfuromonadia</taxon>
        <taxon>Geobacterales</taxon>
        <taxon>Geobacteraceae</taxon>
        <taxon>Trichlorobacter</taxon>
    </lineage>
</organism>
<keyword evidence="2" id="KW-1185">Reference proteome</keyword>